<gene>
    <name evidence="1" type="ORF">D5R40_29355</name>
</gene>
<name>A0A3N6PDD5_9CYAN</name>
<protein>
    <submittedName>
        <fullName evidence="1">Uncharacterized protein</fullName>
    </submittedName>
</protein>
<evidence type="ECO:0000313" key="2">
    <source>
        <dbReference type="Proteomes" id="UP000269154"/>
    </source>
</evidence>
<organism evidence="1 2">
    <name type="scientific">Okeania hirsuta</name>
    <dbReference type="NCBI Taxonomy" id="1458930"/>
    <lineage>
        <taxon>Bacteria</taxon>
        <taxon>Bacillati</taxon>
        <taxon>Cyanobacteriota</taxon>
        <taxon>Cyanophyceae</taxon>
        <taxon>Oscillatoriophycideae</taxon>
        <taxon>Oscillatoriales</taxon>
        <taxon>Microcoleaceae</taxon>
        <taxon>Okeania</taxon>
    </lineage>
</organism>
<comment type="caution">
    <text evidence="1">The sequence shown here is derived from an EMBL/GenBank/DDBJ whole genome shotgun (WGS) entry which is preliminary data.</text>
</comment>
<dbReference type="AlphaFoldDB" id="A0A3N6PDD5"/>
<proteinExistence type="predicted"/>
<dbReference type="RefSeq" id="WP_124143806.1">
    <property type="nucleotide sequence ID" value="NZ_CAWOKI010000368.1"/>
</dbReference>
<accession>A0A3N6PDD5</accession>
<evidence type="ECO:0000313" key="1">
    <source>
        <dbReference type="EMBL" id="RQH25121.1"/>
    </source>
</evidence>
<reference evidence="1 2" key="1">
    <citation type="journal article" date="2018" name="ACS Chem. Biol.">
        <title>Ketoreductase domain dysfunction expands chemodiversity: malyngamide biosynthesis in the cyanobacterium Okeania hirsuta.</title>
        <authorList>
            <person name="Moss N.A."/>
            <person name="Leao T."/>
            <person name="Rankin M."/>
            <person name="McCullough T.M."/>
            <person name="Qu P."/>
            <person name="Korobeynikov A."/>
            <person name="Smith J.L."/>
            <person name="Gerwick L."/>
            <person name="Gerwick W.H."/>
        </authorList>
    </citation>
    <scope>NUCLEOTIDE SEQUENCE [LARGE SCALE GENOMIC DNA]</scope>
    <source>
        <strain evidence="1 2">PAB10Feb10-1</strain>
    </source>
</reference>
<dbReference type="Proteomes" id="UP000269154">
    <property type="component" value="Unassembled WGS sequence"/>
</dbReference>
<dbReference type="EMBL" id="RCBY01000307">
    <property type="protein sequence ID" value="RQH25121.1"/>
    <property type="molecule type" value="Genomic_DNA"/>
</dbReference>
<sequence>MNLATERIISHLNELHDVTKFYLLGQSFFGIYAVISRNEELLHFAIAWSLGHSILGWIISKTSAQFKELIGVIRRAEQLDFDAETSAILYSREQGFNQDAKQILSFGSATNNQEVIAPEVVESQEAAKQPTFTLSKRVEALEEMEVAEVVKLVDFIRTSTASDSYIIENVLQMKGRSYQKGKQLLEQIRAII</sequence>
<keyword evidence="2" id="KW-1185">Reference proteome</keyword>